<reference evidence="5" key="1">
    <citation type="submission" date="2016-06" db="UniProtKB">
        <authorList>
            <consortium name="WormBaseParasite"/>
        </authorList>
    </citation>
    <scope>IDENTIFICATION</scope>
</reference>
<dbReference type="InterPro" id="IPR008405">
    <property type="entry name" value="ApoL"/>
</dbReference>
<dbReference type="PANTHER" id="PTHR14096">
    <property type="entry name" value="APOLIPOPROTEIN L"/>
    <property type="match status" value="1"/>
</dbReference>
<keyword evidence="4" id="KW-1185">Reference proteome</keyword>
<dbReference type="GO" id="GO:0042157">
    <property type="term" value="P:lipoprotein metabolic process"/>
    <property type="evidence" value="ECO:0007669"/>
    <property type="project" value="InterPro"/>
</dbReference>
<evidence type="ECO:0000313" key="5">
    <source>
        <dbReference type="WBParaSite" id="TCNE_0001137501-mRNA-1"/>
    </source>
</evidence>
<keyword evidence="2" id="KW-1133">Transmembrane helix</keyword>
<dbReference type="GO" id="GO:0016020">
    <property type="term" value="C:membrane"/>
    <property type="evidence" value="ECO:0007669"/>
    <property type="project" value="TreeGrafter"/>
</dbReference>
<comment type="similarity">
    <text evidence="1">Belongs to the apolipoprotein L family.</text>
</comment>
<feature type="transmembrane region" description="Helical" evidence="2">
    <location>
        <begin position="93"/>
        <end position="112"/>
    </location>
</feature>
<dbReference type="AlphaFoldDB" id="A0A183USA5"/>
<evidence type="ECO:0000256" key="1">
    <source>
        <dbReference type="ARBA" id="ARBA00010090"/>
    </source>
</evidence>
<sequence length="318" mass="33049">MTVDDEKEALRLPRQSTLSDEERQLLREQFRVAFEAFVDNRRKLIWELEKIADKAIGLSKGCAISKLAGSSVGLGGGAAALAGLVAFPPVVVFGSVFVASGIAAGMAAIWNIGTQVVEYKLSPSELTDEAKQLSEKDTKLVVELNSIYQKLFKADMASREVGLAGAVGRGASEMAGSGIEIAAVMEEGAAGVIAAETAGVDSAVATGATAEMIGSAGGEVATAAGVGSAEMVGLGSQVLQGVAQGAIVFGVAMDIVSIISSARTLSKGSRTKFSDFLRAEVKRREVELDSIRKRATDSGLIESPKPVQLHLMEPAKHI</sequence>
<dbReference type="PANTHER" id="PTHR14096:SF28">
    <property type="entry name" value="APOLIPOPROTEIN L, 1-RELATED"/>
    <property type="match status" value="1"/>
</dbReference>
<evidence type="ECO:0000313" key="4">
    <source>
        <dbReference type="Proteomes" id="UP000050794"/>
    </source>
</evidence>
<dbReference type="Proteomes" id="UP000050794">
    <property type="component" value="Unassembled WGS sequence"/>
</dbReference>
<dbReference type="WBParaSite" id="TCNE_0001137501-mRNA-1">
    <property type="protein sequence ID" value="TCNE_0001137501-mRNA-1"/>
    <property type="gene ID" value="TCNE_0001137501"/>
</dbReference>
<keyword evidence="2" id="KW-0812">Transmembrane</keyword>
<keyword evidence="2" id="KW-0472">Membrane</keyword>
<proteinExistence type="inferred from homology"/>
<organism evidence="4 5">
    <name type="scientific">Toxocara canis</name>
    <name type="common">Canine roundworm</name>
    <dbReference type="NCBI Taxonomy" id="6265"/>
    <lineage>
        <taxon>Eukaryota</taxon>
        <taxon>Metazoa</taxon>
        <taxon>Ecdysozoa</taxon>
        <taxon>Nematoda</taxon>
        <taxon>Chromadorea</taxon>
        <taxon>Rhabditida</taxon>
        <taxon>Spirurina</taxon>
        <taxon>Ascaridomorpha</taxon>
        <taxon>Ascaridoidea</taxon>
        <taxon>Toxocaridae</taxon>
        <taxon>Toxocara</taxon>
    </lineage>
</organism>
<dbReference type="GO" id="GO:0006869">
    <property type="term" value="P:lipid transport"/>
    <property type="evidence" value="ECO:0007669"/>
    <property type="project" value="InterPro"/>
</dbReference>
<dbReference type="GO" id="GO:0008289">
    <property type="term" value="F:lipid binding"/>
    <property type="evidence" value="ECO:0007669"/>
    <property type="project" value="InterPro"/>
</dbReference>
<evidence type="ECO:0000256" key="2">
    <source>
        <dbReference type="SAM" id="Phobius"/>
    </source>
</evidence>
<dbReference type="GO" id="GO:0005576">
    <property type="term" value="C:extracellular region"/>
    <property type="evidence" value="ECO:0007669"/>
    <property type="project" value="InterPro"/>
</dbReference>
<feature type="transmembrane region" description="Helical" evidence="2">
    <location>
        <begin position="67"/>
        <end position="87"/>
    </location>
</feature>
<dbReference type="EMBL" id="UYWY01020837">
    <property type="protein sequence ID" value="VDM42696.1"/>
    <property type="molecule type" value="Genomic_DNA"/>
</dbReference>
<reference evidence="3 4" key="2">
    <citation type="submission" date="2018-11" db="EMBL/GenBank/DDBJ databases">
        <authorList>
            <consortium name="Pathogen Informatics"/>
        </authorList>
    </citation>
    <scope>NUCLEOTIDE SEQUENCE [LARGE SCALE GENOMIC DNA]</scope>
</reference>
<gene>
    <name evidence="3" type="ORF">TCNE_LOCUS11375</name>
</gene>
<name>A0A183USA5_TOXCA</name>
<dbReference type="Pfam" id="PF05461">
    <property type="entry name" value="ApoL"/>
    <property type="match status" value="1"/>
</dbReference>
<protein>
    <submittedName>
        <fullName evidence="5">Apolipoprotein L3</fullName>
    </submittedName>
</protein>
<evidence type="ECO:0000313" key="3">
    <source>
        <dbReference type="EMBL" id="VDM42696.1"/>
    </source>
</evidence>
<accession>A0A183USA5</accession>